<dbReference type="Gene3D" id="3.30.530.20">
    <property type="match status" value="1"/>
</dbReference>
<dbReference type="EMBL" id="DWYR01000008">
    <property type="protein sequence ID" value="HJA98485.1"/>
    <property type="molecule type" value="Genomic_DNA"/>
</dbReference>
<gene>
    <name evidence="1" type="ORF">H9779_02650</name>
</gene>
<reference evidence="1" key="2">
    <citation type="submission" date="2021-04" db="EMBL/GenBank/DDBJ databases">
        <authorList>
            <person name="Gilroy R."/>
        </authorList>
    </citation>
    <scope>NUCLEOTIDE SEQUENCE</scope>
    <source>
        <strain evidence="1">CHK169-11906</strain>
    </source>
</reference>
<organism evidence="1 2">
    <name type="scientific">Candidatus Alistipes avicola</name>
    <dbReference type="NCBI Taxonomy" id="2838432"/>
    <lineage>
        <taxon>Bacteria</taxon>
        <taxon>Pseudomonadati</taxon>
        <taxon>Bacteroidota</taxon>
        <taxon>Bacteroidia</taxon>
        <taxon>Bacteroidales</taxon>
        <taxon>Rikenellaceae</taxon>
        <taxon>Alistipes</taxon>
    </lineage>
</organism>
<comment type="caution">
    <text evidence="1">The sequence shown here is derived from an EMBL/GenBank/DDBJ whole genome shotgun (WGS) entry which is preliminary data.</text>
</comment>
<reference evidence="1" key="1">
    <citation type="journal article" date="2021" name="PeerJ">
        <title>Extensive microbial diversity within the chicken gut microbiome revealed by metagenomics and culture.</title>
        <authorList>
            <person name="Gilroy R."/>
            <person name="Ravi A."/>
            <person name="Getino M."/>
            <person name="Pursley I."/>
            <person name="Horton D.L."/>
            <person name="Alikhan N.F."/>
            <person name="Baker D."/>
            <person name="Gharbi K."/>
            <person name="Hall N."/>
            <person name="Watson M."/>
            <person name="Adriaenssens E.M."/>
            <person name="Foster-Nyarko E."/>
            <person name="Jarju S."/>
            <person name="Secka A."/>
            <person name="Antonio M."/>
            <person name="Oren A."/>
            <person name="Chaudhuri R.R."/>
            <person name="La Ragione R."/>
            <person name="Hildebrand F."/>
            <person name="Pallen M.J."/>
        </authorList>
    </citation>
    <scope>NUCLEOTIDE SEQUENCE</scope>
    <source>
        <strain evidence="1">CHK169-11906</strain>
    </source>
</reference>
<sequence>MEKYESKQHQIRRPAELIYTLISRFDNLTPAVQDKVEEWQADENHCSFKAKGFTVKLEIVDKECPKYVKIQSGEGGLPIDFTFWIQLQQVAPYDTRMRMVLHADLNMMMRMMIGGKLREALDQIAESMANAMNQIPMPS</sequence>
<accession>A0A9D2L3V7</accession>
<dbReference type="AlphaFoldDB" id="A0A9D2L3V7"/>
<evidence type="ECO:0000313" key="2">
    <source>
        <dbReference type="Proteomes" id="UP000824259"/>
    </source>
</evidence>
<name>A0A9D2L3V7_9BACT</name>
<dbReference type="SUPFAM" id="SSF55961">
    <property type="entry name" value="Bet v1-like"/>
    <property type="match status" value="1"/>
</dbReference>
<dbReference type="Proteomes" id="UP000824259">
    <property type="component" value="Unassembled WGS sequence"/>
</dbReference>
<proteinExistence type="predicted"/>
<protein>
    <submittedName>
        <fullName evidence="1">Polyketide cyclase</fullName>
    </submittedName>
</protein>
<evidence type="ECO:0000313" key="1">
    <source>
        <dbReference type="EMBL" id="HJA98485.1"/>
    </source>
</evidence>
<dbReference type="InterPro" id="IPR023393">
    <property type="entry name" value="START-like_dom_sf"/>
</dbReference>